<gene>
    <name evidence="1" type="ORF">QR680_007549</name>
</gene>
<reference evidence="1" key="1">
    <citation type="submission" date="2023-06" db="EMBL/GenBank/DDBJ databases">
        <title>Genomic analysis of the entomopathogenic nematode Steinernema hermaphroditum.</title>
        <authorList>
            <person name="Schwarz E.M."/>
            <person name="Heppert J.K."/>
            <person name="Baniya A."/>
            <person name="Schwartz H.T."/>
            <person name="Tan C.-H."/>
            <person name="Antoshechkin I."/>
            <person name="Sternberg P.W."/>
            <person name="Goodrich-Blair H."/>
            <person name="Dillman A.R."/>
        </authorList>
    </citation>
    <scope>NUCLEOTIDE SEQUENCE</scope>
    <source>
        <strain evidence="1">PS9179</strain>
        <tissue evidence="1">Whole animal</tissue>
    </source>
</reference>
<dbReference type="AlphaFoldDB" id="A0AA39IFP4"/>
<evidence type="ECO:0000313" key="1">
    <source>
        <dbReference type="EMBL" id="KAK0422399.1"/>
    </source>
</evidence>
<proteinExistence type="predicted"/>
<dbReference type="Proteomes" id="UP001175271">
    <property type="component" value="Unassembled WGS sequence"/>
</dbReference>
<evidence type="ECO:0000313" key="2">
    <source>
        <dbReference type="Proteomes" id="UP001175271"/>
    </source>
</evidence>
<dbReference type="PANTHER" id="PTHR36944:SF2">
    <property type="entry name" value="CPG4 DOMAIN-CONTAINING PROTEIN"/>
    <property type="match status" value="1"/>
</dbReference>
<evidence type="ECO:0008006" key="3">
    <source>
        <dbReference type="Google" id="ProtNLM"/>
    </source>
</evidence>
<protein>
    <recommendedName>
        <fullName evidence="3">Chondroitin proteoglycan 4 domain-containing protein</fullName>
    </recommendedName>
</protein>
<organism evidence="1 2">
    <name type="scientific">Steinernema hermaphroditum</name>
    <dbReference type="NCBI Taxonomy" id="289476"/>
    <lineage>
        <taxon>Eukaryota</taxon>
        <taxon>Metazoa</taxon>
        <taxon>Ecdysozoa</taxon>
        <taxon>Nematoda</taxon>
        <taxon>Chromadorea</taxon>
        <taxon>Rhabditida</taxon>
        <taxon>Tylenchina</taxon>
        <taxon>Panagrolaimomorpha</taxon>
        <taxon>Strongyloidoidea</taxon>
        <taxon>Steinernematidae</taxon>
        <taxon>Steinernema</taxon>
    </lineage>
</organism>
<comment type="caution">
    <text evidence="1">The sequence shown here is derived from an EMBL/GenBank/DDBJ whole genome shotgun (WGS) entry which is preliminary data.</text>
</comment>
<keyword evidence="2" id="KW-1185">Reference proteome</keyword>
<name>A0AA39IFP4_9BILA</name>
<dbReference type="PANTHER" id="PTHR36944">
    <property type="entry name" value="PROTEIN CBG02791-RELATED"/>
    <property type="match status" value="1"/>
</dbReference>
<dbReference type="EMBL" id="JAUCMV010000001">
    <property type="protein sequence ID" value="KAK0422399.1"/>
    <property type="molecule type" value="Genomic_DNA"/>
</dbReference>
<accession>A0AA39IFP4</accession>
<sequence>MYKSMLYRTAVVFLPILCVLLVDGAVIARWERFKREFMFVSDSNSTDPGCFQDCTDDWKKEFQDGFSMKMTDYYDFPFHPLILHYPHYLKYCDLAEKRTKCFMDRCDDDSAERVFSPSNFICHFKRQQFLTARSCLEETEPITFLKCDQYCHTKAVESIKADSRANMGEVFTKPELTKYERELDLLCTFQECYRNCHGPVVHEMCAPALASAATDLIQAFIQLHAIDIYDWHLMSDNMVSLPESCARLTARSEQLEEDPVVKIFNNE</sequence>